<keyword evidence="3" id="KW-1185">Reference proteome</keyword>
<dbReference type="EMBL" id="AXZF01000201">
    <property type="protein sequence ID" value="ERT63267.1"/>
    <property type="molecule type" value="Genomic_DNA"/>
</dbReference>
<dbReference type="STRING" id="1319815.HMPREF0202_02905"/>
<protein>
    <recommendedName>
        <fullName evidence="1">FMN-binding domain-containing protein</fullName>
    </recommendedName>
</protein>
<evidence type="ECO:0000259" key="1">
    <source>
        <dbReference type="SMART" id="SM00900"/>
    </source>
</evidence>
<name>U7UV03_9FUSO</name>
<dbReference type="RefSeq" id="WP_023052422.1">
    <property type="nucleotide sequence ID" value="NZ_CP173060.2"/>
</dbReference>
<evidence type="ECO:0000313" key="3">
    <source>
        <dbReference type="Proteomes" id="UP000017081"/>
    </source>
</evidence>
<dbReference type="GO" id="GO:0016020">
    <property type="term" value="C:membrane"/>
    <property type="evidence" value="ECO:0007669"/>
    <property type="project" value="InterPro"/>
</dbReference>
<proteinExistence type="predicted"/>
<reference evidence="2 3" key="1">
    <citation type="submission" date="2013-08" db="EMBL/GenBank/DDBJ databases">
        <authorList>
            <person name="Weinstock G."/>
            <person name="Sodergren E."/>
            <person name="Wylie T."/>
            <person name="Fulton L."/>
            <person name="Fulton R."/>
            <person name="Fronick C."/>
            <person name="O'Laughlin M."/>
            <person name="Godfrey J."/>
            <person name="Miner T."/>
            <person name="Herter B."/>
            <person name="Appelbaum E."/>
            <person name="Cordes M."/>
            <person name="Lek S."/>
            <person name="Wollam A."/>
            <person name="Pepin K.H."/>
            <person name="Palsikar V.B."/>
            <person name="Mitreva M."/>
            <person name="Wilson R.K."/>
        </authorList>
    </citation>
    <scope>NUCLEOTIDE SEQUENCE [LARGE SCALE GENOMIC DNA]</scope>
    <source>
        <strain evidence="2 3">ATCC BAA-474</strain>
    </source>
</reference>
<gene>
    <name evidence="2" type="ORF">HMPREF0202_02905</name>
</gene>
<sequence length="104" mass="11486">MKKILIFSFLISTLTFSSESIGVGKDDKYGYEIKLKLEKDSNGKIKNIEILEDNTKKSISRKALPKLIAEAKIKNSADIDSIAGATYTSDVFKKALKAALENTK</sequence>
<dbReference type="Proteomes" id="UP000017081">
    <property type="component" value="Unassembled WGS sequence"/>
</dbReference>
<evidence type="ECO:0000313" key="2">
    <source>
        <dbReference type="EMBL" id="ERT63267.1"/>
    </source>
</evidence>
<dbReference type="Pfam" id="PF04205">
    <property type="entry name" value="FMN_bind"/>
    <property type="match status" value="1"/>
</dbReference>
<dbReference type="HOGENOM" id="CLU_2245099_0_0_0"/>
<comment type="caution">
    <text evidence="2">The sequence shown here is derived from an EMBL/GenBank/DDBJ whole genome shotgun (WGS) entry which is preliminary data.</text>
</comment>
<dbReference type="GO" id="GO:0010181">
    <property type="term" value="F:FMN binding"/>
    <property type="evidence" value="ECO:0007669"/>
    <property type="project" value="InterPro"/>
</dbReference>
<dbReference type="AlphaFoldDB" id="U7UV03"/>
<dbReference type="InterPro" id="IPR007329">
    <property type="entry name" value="FMN-bd"/>
</dbReference>
<accession>U7UV03</accession>
<dbReference type="Gene3D" id="3.90.1010.20">
    <property type="match status" value="1"/>
</dbReference>
<feature type="domain" description="FMN-binding" evidence="1">
    <location>
        <begin position="30"/>
        <end position="103"/>
    </location>
</feature>
<dbReference type="SMART" id="SM00900">
    <property type="entry name" value="FMN_bind"/>
    <property type="match status" value="1"/>
</dbReference>
<organism evidence="2 3">
    <name type="scientific">Cetobacterium somerae ATCC BAA-474</name>
    <dbReference type="NCBI Taxonomy" id="1319815"/>
    <lineage>
        <taxon>Bacteria</taxon>
        <taxon>Fusobacteriati</taxon>
        <taxon>Fusobacteriota</taxon>
        <taxon>Fusobacteriia</taxon>
        <taxon>Fusobacteriales</taxon>
        <taxon>Fusobacteriaceae</taxon>
        <taxon>Cetobacterium</taxon>
    </lineage>
</organism>